<dbReference type="InterPro" id="IPR057561">
    <property type="entry name" value="NADase_transloc"/>
</dbReference>
<dbReference type="NCBIfam" id="NF047619">
    <property type="entry name" value="NADase_discoid"/>
    <property type="match status" value="1"/>
</dbReference>
<dbReference type="InterPro" id="IPR053364">
    <property type="entry name" value="Fork-head_TF_regulator"/>
</dbReference>
<reference evidence="3" key="1">
    <citation type="submission" date="2022-10" db="EMBL/GenBank/DDBJ databases">
        <title>The complete genomes of actinobacterial strains from the NBC collection.</title>
        <authorList>
            <person name="Joergensen T.S."/>
            <person name="Alvarez Arevalo M."/>
            <person name="Sterndorff E.B."/>
            <person name="Faurdal D."/>
            <person name="Vuksanovic O."/>
            <person name="Mourched A.-S."/>
            <person name="Charusanti P."/>
            <person name="Shaw S."/>
            <person name="Blin K."/>
            <person name="Weber T."/>
        </authorList>
    </citation>
    <scope>NUCLEOTIDE SEQUENCE</scope>
    <source>
        <strain evidence="3">NBC_00668</strain>
    </source>
</reference>
<feature type="region of interest" description="Disordered" evidence="1">
    <location>
        <begin position="34"/>
        <end position="184"/>
    </location>
</feature>
<evidence type="ECO:0000256" key="2">
    <source>
        <dbReference type="SAM" id="Phobius"/>
    </source>
</evidence>
<keyword evidence="4" id="KW-1185">Reference proteome</keyword>
<dbReference type="RefSeq" id="WP_329395401.1">
    <property type="nucleotide sequence ID" value="NZ_CP109019.1"/>
</dbReference>
<proteinExistence type="predicted"/>
<dbReference type="InterPro" id="IPR008979">
    <property type="entry name" value="Galactose-bd-like_sf"/>
</dbReference>
<name>A0ABZ1XCS1_9ACTN</name>
<keyword evidence="2" id="KW-1133">Transmembrane helix</keyword>
<evidence type="ECO:0000313" key="4">
    <source>
        <dbReference type="Proteomes" id="UP001432060"/>
    </source>
</evidence>
<feature type="compositionally biased region" description="Low complexity" evidence="1">
    <location>
        <begin position="109"/>
        <end position="120"/>
    </location>
</feature>
<gene>
    <name evidence="3" type="ORF">OG515_02980</name>
</gene>
<dbReference type="SUPFAM" id="SSF49785">
    <property type="entry name" value="Galactose-binding domain-like"/>
    <property type="match status" value="1"/>
</dbReference>
<keyword evidence="2" id="KW-0472">Membrane</keyword>
<feature type="compositionally biased region" description="Low complexity" evidence="1">
    <location>
        <begin position="34"/>
        <end position="46"/>
    </location>
</feature>
<dbReference type="EMBL" id="CP109019">
    <property type="protein sequence ID" value="WUT81229.1"/>
    <property type="molecule type" value="Genomic_DNA"/>
</dbReference>
<feature type="transmembrane region" description="Helical" evidence="2">
    <location>
        <begin position="265"/>
        <end position="285"/>
    </location>
</feature>
<feature type="compositionally biased region" description="Low complexity" evidence="1">
    <location>
        <begin position="156"/>
        <end position="165"/>
    </location>
</feature>
<dbReference type="PANTHER" id="PTHR42746:SF2">
    <property type="entry name" value="DIADENOSINE 5',5'''-P1,P4-TETRAPHOSPHATE PHOSPHORYLASE 2-RELATED"/>
    <property type="match status" value="1"/>
</dbReference>
<keyword evidence="2" id="KW-0812">Transmembrane</keyword>
<accession>A0ABZ1XCS1</accession>
<dbReference type="Proteomes" id="UP001432060">
    <property type="component" value="Chromosome"/>
</dbReference>
<protein>
    <submittedName>
        <fullName evidence="3">Zinc ribbon domain-containing protein</fullName>
    </submittedName>
</protein>
<evidence type="ECO:0000256" key="1">
    <source>
        <dbReference type="SAM" id="MobiDB-lite"/>
    </source>
</evidence>
<organism evidence="3 4">
    <name type="scientific">Streptomyces melanogenes</name>
    <dbReference type="NCBI Taxonomy" id="67326"/>
    <lineage>
        <taxon>Bacteria</taxon>
        <taxon>Bacillati</taxon>
        <taxon>Actinomycetota</taxon>
        <taxon>Actinomycetes</taxon>
        <taxon>Kitasatosporales</taxon>
        <taxon>Streptomycetaceae</taxon>
        <taxon>Streptomyces</taxon>
    </lineage>
</organism>
<dbReference type="PANTHER" id="PTHR42746">
    <property type="entry name" value="DIADENOSINE 5',5'''-P1,P4-TETRAPHOSPHATE PHOSPHORYLASE"/>
    <property type="match status" value="1"/>
</dbReference>
<evidence type="ECO:0000313" key="3">
    <source>
        <dbReference type="EMBL" id="WUT81229.1"/>
    </source>
</evidence>
<dbReference type="Gene3D" id="2.60.120.260">
    <property type="entry name" value="Galactose-binding domain-like"/>
    <property type="match status" value="1"/>
</dbReference>
<sequence length="447" mass="47063">MTTQHCAECGTRAEPGQSFCDSCGAVLGWDRAGARTPRPAAAAVPREAADHSGRRGSGPAPVRRGMPGAPPADGRNATDATTDGRDRPATVENTPPAPGTPAAHDAGDTAPTVPVAPVPASGTDAGAPDNSPAGFPDAFPDSPPESESDRARSLLVPVADPDTSSPVPPPAVAPVLPGRPDADRPQVRGPGFSEDIGNGPPCRWCATPNRTDRHFCARCAMPLAGEGAAAQPPGRRPWWRRLFDRQRDTPWAGERPPLRRVFDRIGTWVAAAVALTLVVLAIVFVPDGVQAGRDHFAKRAPVAPDGFRASRSYPGHQPQLAFDKRSNTWWGPGVSESGRGEWLEATFAEPTRLLDVIITPGVSARADKLGGSALPHRIKATVTLKDGKTTTRDITLDQGAGGQRRPFRVGEAVKVRFTIESAYATSGDKQVALAEVEFFGRSSSNSI</sequence>